<dbReference type="Proteomes" id="UP000252107">
    <property type="component" value="Unassembled WGS sequence"/>
</dbReference>
<dbReference type="PANTHER" id="PTHR42944:SF1">
    <property type="entry name" value="ADENINE DNA GLYCOSYLASE"/>
    <property type="match status" value="1"/>
</dbReference>
<dbReference type="SMART" id="SM00478">
    <property type="entry name" value="ENDO3c"/>
    <property type="match status" value="1"/>
</dbReference>
<dbReference type="GO" id="GO:0034039">
    <property type="term" value="F:8-oxo-7,8-dihydroguanine DNA N-glycosylase activity"/>
    <property type="evidence" value="ECO:0007669"/>
    <property type="project" value="TreeGrafter"/>
</dbReference>
<evidence type="ECO:0000313" key="16">
    <source>
        <dbReference type="Proteomes" id="UP000252107"/>
    </source>
</evidence>
<dbReference type="EC" id="3.2.2.31" evidence="4"/>
<dbReference type="GO" id="GO:0006298">
    <property type="term" value="P:mismatch repair"/>
    <property type="evidence" value="ECO:0007669"/>
    <property type="project" value="TreeGrafter"/>
</dbReference>
<dbReference type="EMBL" id="LXQD01000317">
    <property type="protein sequence ID" value="RCJ24641.1"/>
    <property type="molecule type" value="Genomic_DNA"/>
</dbReference>
<dbReference type="GO" id="GO:0046872">
    <property type="term" value="F:metal ion binding"/>
    <property type="evidence" value="ECO:0007669"/>
    <property type="project" value="UniProtKB-KW"/>
</dbReference>
<dbReference type="InterPro" id="IPR011257">
    <property type="entry name" value="DNA_glycosylase"/>
</dbReference>
<evidence type="ECO:0000256" key="5">
    <source>
        <dbReference type="ARBA" id="ARBA00022023"/>
    </source>
</evidence>
<reference evidence="15" key="1">
    <citation type="submission" date="2016-04" db="EMBL/GenBank/DDBJ databases">
        <authorList>
            <person name="Tabuchi Yagui T.R."/>
        </authorList>
    </citation>
    <scope>NUCLEOTIDE SEQUENCE [LARGE SCALE GENOMIC DNA]</scope>
    <source>
        <strain evidence="15">NIES-26</strain>
    </source>
</reference>
<organism evidence="15 16">
    <name type="scientific">Nostoc minutum NIES-26</name>
    <dbReference type="NCBI Taxonomy" id="1844469"/>
    <lineage>
        <taxon>Bacteria</taxon>
        <taxon>Bacillati</taxon>
        <taxon>Cyanobacteriota</taxon>
        <taxon>Cyanophyceae</taxon>
        <taxon>Nostocales</taxon>
        <taxon>Nostocaceae</taxon>
        <taxon>Nostoc</taxon>
    </lineage>
</organism>
<protein>
    <recommendedName>
        <fullName evidence="5">Adenine DNA glycosylase</fullName>
        <ecNumber evidence="4">3.2.2.31</ecNumber>
    </recommendedName>
</protein>
<dbReference type="GO" id="GO:0035485">
    <property type="term" value="F:adenine/guanine mispair binding"/>
    <property type="evidence" value="ECO:0007669"/>
    <property type="project" value="TreeGrafter"/>
</dbReference>
<dbReference type="GO" id="GO:0051539">
    <property type="term" value="F:4 iron, 4 sulfur cluster binding"/>
    <property type="evidence" value="ECO:0007669"/>
    <property type="project" value="UniProtKB-KW"/>
</dbReference>
<gene>
    <name evidence="15" type="ORF">A6770_02965</name>
</gene>
<dbReference type="CDD" id="cd00056">
    <property type="entry name" value="ENDO3c"/>
    <property type="match status" value="1"/>
</dbReference>
<keyword evidence="12" id="KW-0234">DNA repair</keyword>
<dbReference type="GO" id="GO:0006284">
    <property type="term" value="P:base-excision repair"/>
    <property type="evidence" value="ECO:0007669"/>
    <property type="project" value="InterPro"/>
</dbReference>
<evidence type="ECO:0000256" key="7">
    <source>
        <dbReference type="ARBA" id="ARBA00022723"/>
    </source>
</evidence>
<dbReference type="PROSITE" id="PS00764">
    <property type="entry name" value="ENDONUCLEASE_III_1"/>
    <property type="match status" value="1"/>
</dbReference>
<keyword evidence="7" id="KW-0479">Metal-binding</keyword>
<dbReference type="Gene3D" id="1.10.340.30">
    <property type="entry name" value="Hypothetical protein, domain 2"/>
    <property type="match status" value="1"/>
</dbReference>
<dbReference type="SMART" id="SM00525">
    <property type="entry name" value="FES"/>
    <property type="match status" value="1"/>
</dbReference>
<dbReference type="InterPro" id="IPR023170">
    <property type="entry name" value="HhH_base_excis_C"/>
</dbReference>
<evidence type="ECO:0000313" key="15">
    <source>
        <dbReference type="EMBL" id="RCJ24641.1"/>
    </source>
</evidence>
<evidence type="ECO:0000256" key="11">
    <source>
        <dbReference type="ARBA" id="ARBA00023014"/>
    </source>
</evidence>
<comment type="catalytic activity">
    <reaction evidence="1">
        <text>Hydrolyzes free adenine bases from 7,8-dihydro-8-oxoguanine:adenine mismatched double-stranded DNA, leaving an apurinic site.</text>
        <dbReference type="EC" id="3.2.2.31"/>
    </reaction>
</comment>
<evidence type="ECO:0000256" key="2">
    <source>
        <dbReference type="ARBA" id="ARBA00001966"/>
    </source>
</evidence>
<keyword evidence="10" id="KW-0408">Iron</keyword>
<dbReference type="FunFam" id="1.10.340.30:FF:000001">
    <property type="entry name" value="Endonuclease III"/>
    <property type="match status" value="1"/>
</dbReference>
<dbReference type="InterPro" id="IPR003651">
    <property type="entry name" value="Endonuclease3_FeS-loop_motif"/>
</dbReference>
<evidence type="ECO:0000256" key="8">
    <source>
        <dbReference type="ARBA" id="ARBA00022763"/>
    </source>
</evidence>
<keyword evidence="11" id="KW-0411">Iron-sulfur</keyword>
<keyword evidence="8" id="KW-0227">DNA damage</keyword>
<evidence type="ECO:0000256" key="10">
    <source>
        <dbReference type="ARBA" id="ARBA00023004"/>
    </source>
</evidence>
<evidence type="ECO:0000256" key="12">
    <source>
        <dbReference type="ARBA" id="ARBA00023204"/>
    </source>
</evidence>
<keyword evidence="13" id="KW-0326">Glycosidase</keyword>
<evidence type="ECO:0000259" key="14">
    <source>
        <dbReference type="SMART" id="SM00478"/>
    </source>
</evidence>
<evidence type="ECO:0000256" key="3">
    <source>
        <dbReference type="ARBA" id="ARBA00008343"/>
    </source>
</evidence>
<dbReference type="GO" id="GO:0032357">
    <property type="term" value="F:oxidized purine DNA binding"/>
    <property type="evidence" value="ECO:0007669"/>
    <property type="project" value="TreeGrafter"/>
</dbReference>
<dbReference type="InterPro" id="IPR044298">
    <property type="entry name" value="MIG/MutY"/>
</dbReference>
<proteinExistence type="inferred from homology"/>
<dbReference type="InterPro" id="IPR000445">
    <property type="entry name" value="HhH_motif"/>
</dbReference>
<dbReference type="Gene3D" id="1.10.1670.10">
    <property type="entry name" value="Helix-hairpin-Helix base-excision DNA repair enzymes (C-terminal)"/>
    <property type="match status" value="1"/>
</dbReference>
<dbReference type="InterPro" id="IPR003265">
    <property type="entry name" value="HhH-GPD_domain"/>
</dbReference>
<comment type="similarity">
    <text evidence="3">Belongs to the Nth/MutY family.</text>
</comment>
<keyword evidence="6" id="KW-0004">4Fe-4S</keyword>
<keyword evidence="9" id="KW-0378">Hydrolase</keyword>
<accession>A0A367QLK8</accession>
<dbReference type="AlphaFoldDB" id="A0A367QLK8"/>
<keyword evidence="16" id="KW-1185">Reference proteome</keyword>
<evidence type="ECO:0000256" key="4">
    <source>
        <dbReference type="ARBA" id="ARBA00012045"/>
    </source>
</evidence>
<dbReference type="SUPFAM" id="SSF48150">
    <property type="entry name" value="DNA-glycosylase"/>
    <property type="match status" value="1"/>
</dbReference>
<sequence length="244" mass="27661">MKGVTKKPQENAASNLDAVKIKWFHHRLSTWGTQNLRDFPWRQTCDSYAILVAEHLLQKTDAVTVVPIYKAFLFKYPTLENLVKASIDELSELLKPLGLYFRAERLYQCARIIIEQYGGKIPNSEKQLLELPGIGKYTARAICSQAFSQPLAVLDTNVARILERFFGLQGERVKSRCKILWRAAETIAPDKKVGKWNLTLLDFGAMVCRAKNPLCNDCPLSAKCDYVQIQPNDSKKILLSSSLK</sequence>
<evidence type="ECO:0000256" key="9">
    <source>
        <dbReference type="ARBA" id="ARBA00022801"/>
    </source>
</evidence>
<evidence type="ECO:0000256" key="6">
    <source>
        <dbReference type="ARBA" id="ARBA00022485"/>
    </source>
</evidence>
<name>A0A367QLK8_9NOSO</name>
<feature type="domain" description="HhH-GPD" evidence="14">
    <location>
        <begin position="56"/>
        <end position="206"/>
    </location>
</feature>
<dbReference type="Pfam" id="PF00633">
    <property type="entry name" value="HHH"/>
    <property type="match status" value="1"/>
</dbReference>
<evidence type="ECO:0000256" key="13">
    <source>
        <dbReference type="ARBA" id="ARBA00023295"/>
    </source>
</evidence>
<dbReference type="GO" id="GO:0000701">
    <property type="term" value="F:purine-specific mismatch base pair DNA N-glycosylase activity"/>
    <property type="evidence" value="ECO:0007669"/>
    <property type="project" value="UniProtKB-EC"/>
</dbReference>
<dbReference type="Pfam" id="PF00730">
    <property type="entry name" value="HhH-GPD"/>
    <property type="match status" value="1"/>
</dbReference>
<evidence type="ECO:0000256" key="1">
    <source>
        <dbReference type="ARBA" id="ARBA00000843"/>
    </source>
</evidence>
<dbReference type="PANTHER" id="PTHR42944">
    <property type="entry name" value="ADENINE DNA GLYCOSYLASE"/>
    <property type="match status" value="1"/>
</dbReference>
<comment type="cofactor">
    <cofactor evidence="2">
        <name>[4Fe-4S] cluster</name>
        <dbReference type="ChEBI" id="CHEBI:49883"/>
    </cofactor>
</comment>
<dbReference type="InterPro" id="IPR004035">
    <property type="entry name" value="Endouclease-III_FeS-bd_BS"/>
</dbReference>
<comment type="caution">
    <text evidence="15">The sequence shown here is derived from an EMBL/GenBank/DDBJ whole genome shotgun (WGS) entry which is preliminary data.</text>
</comment>